<name>A0A4E0Q5X2_9EURY</name>
<evidence type="ECO:0000313" key="3">
    <source>
        <dbReference type="Proteomes" id="UP000297295"/>
    </source>
</evidence>
<proteinExistence type="predicted"/>
<dbReference type="Proteomes" id="UP000297295">
    <property type="component" value="Unassembled WGS sequence"/>
</dbReference>
<evidence type="ECO:0008006" key="4">
    <source>
        <dbReference type="Google" id="ProtNLM"/>
    </source>
</evidence>
<protein>
    <recommendedName>
        <fullName evidence="4">LexA-binding, inner membrane-associated hydrolase</fullName>
    </recommendedName>
</protein>
<feature type="transmembrane region" description="Helical" evidence="1">
    <location>
        <begin position="45"/>
        <end position="73"/>
    </location>
</feature>
<evidence type="ECO:0000313" key="2">
    <source>
        <dbReference type="EMBL" id="TGC09376.1"/>
    </source>
</evidence>
<comment type="caution">
    <text evidence="2">The sequence shown here is derived from an EMBL/GenBank/DDBJ whole genome shotgun (WGS) entry which is preliminary data.</text>
</comment>
<dbReference type="AlphaFoldDB" id="A0A4E0Q5X2"/>
<accession>A0A4E0Q5X2</accession>
<dbReference type="Pfam" id="PF19617">
    <property type="entry name" value="DUF6122"/>
    <property type="match status" value="1"/>
</dbReference>
<keyword evidence="1" id="KW-0472">Membrane</keyword>
<organism evidence="2 3">
    <name type="scientific">Methanolobus halotolerans</name>
    <dbReference type="NCBI Taxonomy" id="2052935"/>
    <lineage>
        <taxon>Archaea</taxon>
        <taxon>Methanobacteriati</taxon>
        <taxon>Methanobacteriota</taxon>
        <taxon>Stenosarchaea group</taxon>
        <taxon>Methanomicrobia</taxon>
        <taxon>Methanosarcinales</taxon>
        <taxon>Methanosarcinaceae</taxon>
        <taxon>Methanolobus</taxon>
    </lineage>
</organism>
<keyword evidence="1" id="KW-1133">Transmembrane helix</keyword>
<evidence type="ECO:0000256" key="1">
    <source>
        <dbReference type="SAM" id="Phobius"/>
    </source>
</evidence>
<gene>
    <name evidence="2" type="ORF">CUN85_05945</name>
</gene>
<sequence length="83" mass="9807">MRKLGKRDTCYFIGANLIDLDHLLTSPVNDSSRNSFGTHILHQKWLPLSIISVIMLITLYRWLGLGILFHFFLDWLHHRFQVD</sequence>
<keyword evidence="3" id="KW-1185">Reference proteome</keyword>
<dbReference type="EMBL" id="PGGK01000005">
    <property type="protein sequence ID" value="TGC09376.1"/>
    <property type="molecule type" value="Genomic_DNA"/>
</dbReference>
<keyword evidence="1" id="KW-0812">Transmembrane</keyword>
<dbReference type="InterPro" id="IPR046125">
    <property type="entry name" value="DUF6122"/>
</dbReference>
<reference evidence="2 3" key="1">
    <citation type="submission" date="2017-11" db="EMBL/GenBank/DDBJ databases">
        <title>Isolation and Characterization of Methanogenic Archaea from Saline Meromictic Lake at Siberia.</title>
        <authorList>
            <person name="Shen Y."/>
            <person name="Huang H.-H."/>
            <person name="Lai M.-C."/>
            <person name="Chen S.-C."/>
        </authorList>
    </citation>
    <scope>NUCLEOTIDE SEQUENCE [LARGE SCALE GENOMIC DNA]</scope>
    <source>
        <strain evidence="2 3">SY-01</strain>
    </source>
</reference>